<dbReference type="PANTHER" id="PTHR48011">
    <property type="entry name" value="CCR4-NOT TRANSCRIPTIONAL COMPLEX SUBUNIT CAF120-RELATED"/>
    <property type="match status" value="1"/>
</dbReference>
<feature type="region of interest" description="Disordered" evidence="7">
    <location>
        <begin position="369"/>
        <end position="403"/>
    </location>
</feature>
<keyword evidence="4 5" id="KW-0067">ATP-binding</keyword>
<proteinExistence type="inferred from homology"/>
<dbReference type="Gene3D" id="1.10.510.10">
    <property type="entry name" value="Transferase(Phosphotransferase) domain 1"/>
    <property type="match status" value="1"/>
</dbReference>
<keyword evidence="1" id="KW-0808">Transferase</keyword>
<dbReference type="PROSITE" id="PS00108">
    <property type="entry name" value="PROTEIN_KINASE_ST"/>
    <property type="match status" value="1"/>
</dbReference>
<dbReference type="InterPro" id="IPR011009">
    <property type="entry name" value="Kinase-like_dom_sf"/>
</dbReference>
<keyword evidence="3" id="KW-0418">Kinase</keyword>
<dbReference type="InterPro" id="IPR052751">
    <property type="entry name" value="Plant_MAPKKK"/>
</dbReference>
<evidence type="ECO:0000256" key="2">
    <source>
        <dbReference type="ARBA" id="ARBA00022741"/>
    </source>
</evidence>
<dbReference type="PROSITE" id="PS00107">
    <property type="entry name" value="PROTEIN_KINASE_ATP"/>
    <property type="match status" value="1"/>
</dbReference>
<dbReference type="SMART" id="SM00220">
    <property type="entry name" value="S_TKc"/>
    <property type="match status" value="1"/>
</dbReference>
<protein>
    <recommendedName>
        <fullName evidence="8">Protein kinase domain-containing protein</fullName>
    </recommendedName>
</protein>
<feature type="domain" description="Protein kinase" evidence="8">
    <location>
        <begin position="20"/>
        <end position="285"/>
    </location>
</feature>
<evidence type="ECO:0000313" key="9">
    <source>
        <dbReference type="EMBL" id="KAK6147844.1"/>
    </source>
</evidence>
<keyword evidence="6" id="KW-0723">Serine/threonine-protein kinase</keyword>
<evidence type="ECO:0000259" key="8">
    <source>
        <dbReference type="PROSITE" id="PS50011"/>
    </source>
</evidence>
<comment type="caution">
    <text evidence="9">The sequence shown here is derived from an EMBL/GenBank/DDBJ whole genome shotgun (WGS) entry which is preliminary data.</text>
</comment>
<dbReference type="Pfam" id="PF00069">
    <property type="entry name" value="Pkinase"/>
    <property type="match status" value="1"/>
</dbReference>
<comment type="similarity">
    <text evidence="6">Belongs to the protein kinase superfamily.</text>
</comment>
<evidence type="ECO:0000256" key="4">
    <source>
        <dbReference type="ARBA" id="ARBA00022840"/>
    </source>
</evidence>
<evidence type="ECO:0000256" key="6">
    <source>
        <dbReference type="RuleBase" id="RU000304"/>
    </source>
</evidence>
<evidence type="ECO:0000256" key="1">
    <source>
        <dbReference type="ARBA" id="ARBA00022679"/>
    </source>
</evidence>
<dbReference type="PANTHER" id="PTHR48011:SF103">
    <property type="entry name" value="MITOGEN-ACTIVATED PROTEIN KINASE KINASE KINASE YODA-LIKE"/>
    <property type="match status" value="1"/>
</dbReference>
<organism evidence="9 10">
    <name type="scientific">Rehmannia glutinosa</name>
    <name type="common">Chinese foxglove</name>
    <dbReference type="NCBI Taxonomy" id="99300"/>
    <lineage>
        <taxon>Eukaryota</taxon>
        <taxon>Viridiplantae</taxon>
        <taxon>Streptophyta</taxon>
        <taxon>Embryophyta</taxon>
        <taxon>Tracheophyta</taxon>
        <taxon>Spermatophyta</taxon>
        <taxon>Magnoliopsida</taxon>
        <taxon>eudicotyledons</taxon>
        <taxon>Gunneridae</taxon>
        <taxon>Pentapetalae</taxon>
        <taxon>asterids</taxon>
        <taxon>lamiids</taxon>
        <taxon>Lamiales</taxon>
        <taxon>Orobanchaceae</taxon>
        <taxon>Rehmannieae</taxon>
        <taxon>Rehmannia</taxon>
    </lineage>
</organism>
<reference evidence="9 10" key="1">
    <citation type="journal article" date="2021" name="Comput. Struct. Biotechnol. J.">
        <title>De novo genome assembly of the potent medicinal plant Rehmannia glutinosa using nanopore technology.</title>
        <authorList>
            <person name="Ma L."/>
            <person name="Dong C."/>
            <person name="Song C."/>
            <person name="Wang X."/>
            <person name="Zheng X."/>
            <person name="Niu Y."/>
            <person name="Chen S."/>
            <person name="Feng W."/>
        </authorList>
    </citation>
    <scope>NUCLEOTIDE SEQUENCE [LARGE SCALE GENOMIC DNA]</scope>
    <source>
        <strain evidence="9">DH-2019</strain>
    </source>
</reference>
<evidence type="ECO:0000256" key="3">
    <source>
        <dbReference type="ARBA" id="ARBA00022777"/>
    </source>
</evidence>
<name>A0ABR0WNV7_REHGL</name>
<evidence type="ECO:0000256" key="7">
    <source>
        <dbReference type="SAM" id="MobiDB-lite"/>
    </source>
</evidence>
<keyword evidence="2 5" id="KW-0547">Nucleotide-binding</keyword>
<keyword evidence="10" id="KW-1185">Reference proteome</keyword>
<dbReference type="InterPro" id="IPR017441">
    <property type="entry name" value="Protein_kinase_ATP_BS"/>
</dbReference>
<accession>A0ABR0WNV7</accession>
<dbReference type="Proteomes" id="UP001318860">
    <property type="component" value="Unassembled WGS sequence"/>
</dbReference>
<dbReference type="SUPFAM" id="SSF56112">
    <property type="entry name" value="Protein kinase-like (PK-like)"/>
    <property type="match status" value="1"/>
</dbReference>
<dbReference type="EMBL" id="JABTTQ020000010">
    <property type="protein sequence ID" value="KAK6147844.1"/>
    <property type="molecule type" value="Genomic_DNA"/>
</dbReference>
<evidence type="ECO:0000256" key="5">
    <source>
        <dbReference type="PROSITE-ProRule" id="PRU10141"/>
    </source>
</evidence>
<dbReference type="PROSITE" id="PS50011">
    <property type="entry name" value="PROTEIN_KINASE_DOM"/>
    <property type="match status" value="1"/>
</dbReference>
<gene>
    <name evidence="9" type="ORF">DH2020_018756</name>
</gene>
<feature type="binding site" evidence="5">
    <location>
        <position position="56"/>
    </location>
    <ligand>
        <name>ATP</name>
        <dbReference type="ChEBI" id="CHEBI:30616"/>
    </ligand>
</feature>
<dbReference type="InterPro" id="IPR008271">
    <property type="entry name" value="Ser/Thr_kinase_AS"/>
</dbReference>
<evidence type="ECO:0000313" key="10">
    <source>
        <dbReference type="Proteomes" id="UP001318860"/>
    </source>
</evidence>
<dbReference type="InterPro" id="IPR000719">
    <property type="entry name" value="Prot_kinase_dom"/>
</dbReference>
<sequence>MARKGDKENGVNEYGDGVSWIRGSMLGKGSYGRVYLATLKNSTSKYSCFPSMMAVKSAEKEKEVMSNLNVSPYIINCFGEETTRGENGVMAYNLLLEYGSGGTLADRIKKSGANGLPELEVRAHTRSILRGLNHIHGNGYVHCDLKTDNILLVPNSGRGGVAEFRAKIGDFGVAKRVKLSKKRKLEELYWRGTPMYLSPEAVIDSVQEAPSDVWAVGCIVLEMLTGKPPWDGKKEEILRKIGERHELPKIPNEISKDAKSFLKGCFVRKSMFRLTSEMLLHHPFVEGLDSDADDDVEEVEDFECLNETDSMVLVAESDDEFSCDLFSDECTDESEYSSSCWSEEDADGGTDDELVSCSAEEKKSEVVEVQHCDQSNERSQQIAPQSLPERPHCPVSVTIPAGI</sequence>